<dbReference type="RefSeq" id="WP_116884161.1">
    <property type="nucleotide sequence ID" value="NZ_CABMMC010000002.1"/>
</dbReference>
<gene>
    <name evidence="2" type="ORF">C8D82_1152</name>
</gene>
<protein>
    <recommendedName>
        <fullName evidence="1">Glycosyl hydrolase family 78 alpha-rhamnosidase N-terminal domain-containing protein</fullName>
    </recommendedName>
</protein>
<evidence type="ECO:0000313" key="3">
    <source>
        <dbReference type="Proteomes" id="UP000245959"/>
    </source>
</evidence>
<reference evidence="2 3" key="1">
    <citation type="submission" date="2018-04" db="EMBL/GenBank/DDBJ databases">
        <title>Genomic Encyclopedia of Type Strains, Phase IV (KMG-IV): sequencing the most valuable type-strain genomes for metagenomic binning, comparative biology and taxonomic classification.</title>
        <authorList>
            <person name="Goeker M."/>
        </authorList>
    </citation>
    <scope>NUCLEOTIDE SEQUENCE [LARGE SCALE GENOMIC DNA]</scope>
    <source>
        <strain evidence="2 3">DSM 14823</strain>
    </source>
</reference>
<dbReference type="GO" id="GO:0005975">
    <property type="term" value="P:carbohydrate metabolic process"/>
    <property type="evidence" value="ECO:0007669"/>
    <property type="project" value="InterPro"/>
</dbReference>
<dbReference type="InterPro" id="IPR012341">
    <property type="entry name" value="6hp_glycosidase-like_sf"/>
</dbReference>
<dbReference type="GeneID" id="78295463"/>
<dbReference type="AlphaFoldDB" id="A0A2U1AX66"/>
<dbReference type="PANTHER" id="PTHR34987:SF6">
    <property type="entry name" value="ALPHA-L-RHAMNOSIDASE SIX-HAIRPIN GLYCOSIDASE DOMAIN-CONTAINING PROTEIN"/>
    <property type="match status" value="1"/>
</dbReference>
<dbReference type="InterPro" id="IPR049164">
    <property type="entry name" value="Glyco_hydro_78_N"/>
</dbReference>
<accession>A0A2U1AX66</accession>
<dbReference type="EMBL" id="QEKH01000015">
    <property type="protein sequence ID" value="PVY40951.1"/>
    <property type="molecule type" value="Genomic_DNA"/>
</dbReference>
<organism evidence="2 3">
    <name type="scientific">Victivallis vadensis</name>
    <dbReference type="NCBI Taxonomy" id="172901"/>
    <lineage>
        <taxon>Bacteria</taxon>
        <taxon>Pseudomonadati</taxon>
        <taxon>Lentisphaerota</taxon>
        <taxon>Lentisphaeria</taxon>
        <taxon>Victivallales</taxon>
        <taxon>Victivallaceae</taxon>
        <taxon>Victivallis</taxon>
    </lineage>
</organism>
<dbReference type="Pfam" id="PF21104">
    <property type="entry name" value="Glyco_hydro_78_N"/>
    <property type="match status" value="1"/>
</dbReference>
<dbReference type="Proteomes" id="UP000245959">
    <property type="component" value="Unassembled WGS sequence"/>
</dbReference>
<evidence type="ECO:0000313" key="2">
    <source>
        <dbReference type="EMBL" id="PVY40951.1"/>
    </source>
</evidence>
<sequence>MFYQEELRWAREAEALKPHLIHEMISTVSVVRTEEDSAVWQGWKIRPIASPEDIFNRELPHTWEYTFDFGRFCVGFPVLDFEFIGLFDAPFRLEIKMAETPCELARDFSSYHGDLGRSWLQEALIVEDVAVSTIRLPRRYAFRYLKLRVVGNFTYKVILRNVRCDTVSAADWSVIQPLGERYDELDHAIYRIGLTTLASCMQESFEDGPKRDRRLWLGDLRLQALANYNSFRNYNLVKRYNYEYEVDDLTIETVKEEKKDEITSPVFSADFNQNTTAVDDKGKAILPEQSSRVSFVPGVEGTAVQVKAANTKLLKYRPALWFVTEDGRLETKSFGLPGAELEVPSLKDFNISVKMRRLGEVPAKGKFCSFQLTAADDRLLTISNNREKIWEVKTLDDKYFPRQIEQLGADFQDEAMLTYTFEQKAGVLTCAVNGQEFYSGPGVDVLKKFTIISYGVNPLLSAGRNVGRIDNNIFHAEATERTMRLITTEARFIYTPIFSLRIIPLQMVRQFNWVRVHAEVFYLVTTMSDCHMPALLVYIYSAINHLTFERYRATFFHG</sequence>
<name>A0A2U1AX66_9BACT</name>
<keyword evidence="3" id="KW-1185">Reference proteome</keyword>
<dbReference type="PANTHER" id="PTHR34987">
    <property type="entry name" value="C, PUTATIVE (AFU_ORTHOLOGUE AFUA_3G02880)-RELATED"/>
    <property type="match status" value="1"/>
</dbReference>
<proteinExistence type="predicted"/>
<comment type="caution">
    <text evidence="2">The sequence shown here is derived from an EMBL/GenBank/DDBJ whole genome shotgun (WGS) entry which is preliminary data.</text>
</comment>
<dbReference type="Gene3D" id="1.50.10.10">
    <property type="match status" value="1"/>
</dbReference>
<evidence type="ECO:0000259" key="1">
    <source>
        <dbReference type="Pfam" id="PF21104"/>
    </source>
</evidence>
<feature type="domain" description="Glycosyl hydrolase family 78 alpha-rhamnosidase N-terminal" evidence="1">
    <location>
        <begin position="28"/>
        <end position="165"/>
    </location>
</feature>